<name>A0A1V4AAI4_9ACTN</name>
<accession>A0A1V4AAI4</accession>
<dbReference type="AlphaFoldDB" id="A0A1V4AAI4"/>
<dbReference type="EMBL" id="MVFC01000008">
    <property type="protein sequence ID" value="OON80077.1"/>
    <property type="molecule type" value="Genomic_DNA"/>
</dbReference>
<dbReference type="RefSeq" id="WP_077967792.1">
    <property type="nucleotide sequence ID" value="NZ_CP045178.1"/>
</dbReference>
<dbReference type="STRING" id="83656.B1H18_12940"/>
<keyword evidence="2" id="KW-1185">Reference proteome</keyword>
<organism evidence="1 2">
    <name type="scientific">Streptomyces tsukubensis</name>
    <dbReference type="NCBI Taxonomy" id="83656"/>
    <lineage>
        <taxon>Bacteria</taxon>
        <taxon>Bacillati</taxon>
        <taxon>Actinomycetota</taxon>
        <taxon>Actinomycetes</taxon>
        <taxon>Kitasatosporales</taxon>
        <taxon>Streptomycetaceae</taxon>
        <taxon>Streptomyces</taxon>
    </lineage>
</organism>
<dbReference type="Gene3D" id="1.20.140.160">
    <property type="match status" value="1"/>
</dbReference>
<gene>
    <name evidence="1" type="ORF">B1H18_12940</name>
</gene>
<evidence type="ECO:0000313" key="2">
    <source>
        <dbReference type="Proteomes" id="UP000190539"/>
    </source>
</evidence>
<evidence type="ECO:0000313" key="1">
    <source>
        <dbReference type="EMBL" id="OON80077.1"/>
    </source>
</evidence>
<dbReference type="SUPFAM" id="SSF88659">
    <property type="entry name" value="Sigma3 and sigma4 domains of RNA polymerase sigma factors"/>
    <property type="match status" value="1"/>
</dbReference>
<dbReference type="Proteomes" id="UP000190539">
    <property type="component" value="Unassembled WGS sequence"/>
</dbReference>
<dbReference type="InterPro" id="IPR013324">
    <property type="entry name" value="RNA_pol_sigma_r3/r4-like"/>
</dbReference>
<comment type="caution">
    <text evidence="1">The sequence shown here is derived from an EMBL/GenBank/DDBJ whole genome shotgun (WGS) entry which is preliminary data.</text>
</comment>
<dbReference type="OrthoDB" id="4218114at2"/>
<sequence>MNAPRSGPVRVSGSLAAPHTGLPLDYQAFRQMTQRAYLRYARARTGDSATAERSVHAAFGELSKRWAEVLRSSCPAAVAWDILSRAVATHEDGRVDPRLQRGALLRLTGPQADAVLLHRQLRLTAAEAADLMGIRTSSLRALLRTAERALRVNPSLCDGSP</sequence>
<protein>
    <submittedName>
        <fullName evidence="1">Uncharacterized protein</fullName>
    </submittedName>
</protein>
<reference evidence="1 2" key="1">
    <citation type="submission" date="2017-02" db="EMBL/GenBank/DDBJ databases">
        <title>Draft Genome Sequence of Streptomyces tsukubaensis F601, a Producer of the immunosuppressant tacrolimus FK506.</title>
        <authorList>
            <person name="Zong G."/>
            <person name="Zhong C."/>
            <person name="Fu J."/>
            <person name="Qin R."/>
            <person name="Cao G."/>
        </authorList>
    </citation>
    <scope>NUCLEOTIDE SEQUENCE [LARGE SCALE GENOMIC DNA]</scope>
    <source>
        <strain evidence="1 2">F601</strain>
    </source>
</reference>
<proteinExistence type="predicted"/>